<evidence type="ECO:0000313" key="2">
    <source>
        <dbReference type="Proteomes" id="UP000295680"/>
    </source>
</evidence>
<gene>
    <name evidence="1" type="ORF">EV192_106619</name>
</gene>
<organism evidence="1 2">
    <name type="scientific">Actinocrispum wychmicini</name>
    <dbReference type="NCBI Taxonomy" id="1213861"/>
    <lineage>
        <taxon>Bacteria</taxon>
        <taxon>Bacillati</taxon>
        <taxon>Actinomycetota</taxon>
        <taxon>Actinomycetes</taxon>
        <taxon>Pseudonocardiales</taxon>
        <taxon>Pseudonocardiaceae</taxon>
        <taxon>Actinocrispum</taxon>
    </lineage>
</organism>
<sequence>MTEQPIVSTRVRAKFRCISETRTRHTPDQDLPVTYRFQAMYDAGLPEDERLAKYTPSGHVEIQVDNPRVEFTPGQDYYLDFTPAAQQ</sequence>
<dbReference type="AlphaFoldDB" id="A0A4R2JFW6"/>
<comment type="caution">
    <text evidence="1">The sequence shown here is derived from an EMBL/GenBank/DDBJ whole genome shotgun (WGS) entry which is preliminary data.</text>
</comment>
<reference evidence="1 2" key="1">
    <citation type="submission" date="2019-03" db="EMBL/GenBank/DDBJ databases">
        <title>Genomic Encyclopedia of Type Strains, Phase IV (KMG-IV): sequencing the most valuable type-strain genomes for metagenomic binning, comparative biology and taxonomic classification.</title>
        <authorList>
            <person name="Goeker M."/>
        </authorList>
    </citation>
    <scope>NUCLEOTIDE SEQUENCE [LARGE SCALE GENOMIC DNA]</scope>
    <source>
        <strain evidence="1 2">DSM 45934</strain>
    </source>
</reference>
<dbReference type="EMBL" id="SLWS01000006">
    <property type="protein sequence ID" value="TCO57142.1"/>
    <property type="molecule type" value="Genomic_DNA"/>
</dbReference>
<dbReference type="RefSeq" id="WP_132120951.1">
    <property type="nucleotide sequence ID" value="NZ_SLWS01000006.1"/>
</dbReference>
<protein>
    <submittedName>
        <fullName evidence="1">Uncharacterized protein</fullName>
    </submittedName>
</protein>
<keyword evidence="2" id="KW-1185">Reference proteome</keyword>
<dbReference type="OrthoDB" id="9134808at2"/>
<proteinExistence type="predicted"/>
<dbReference type="Proteomes" id="UP000295680">
    <property type="component" value="Unassembled WGS sequence"/>
</dbReference>
<evidence type="ECO:0000313" key="1">
    <source>
        <dbReference type="EMBL" id="TCO57142.1"/>
    </source>
</evidence>
<accession>A0A4R2JFW6</accession>
<name>A0A4R2JFW6_9PSEU</name>